<feature type="compositionally biased region" description="Basic and acidic residues" evidence="1">
    <location>
        <begin position="47"/>
        <end position="59"/>
    </location>
</feature>
<evidence type="ECO:0000313" key="3">
    <source>
        <dbReference type="Proteomes" id="UP000265520"/>
    </source>
</evidence>
<organism evidence="2 3">
    <name type="scientific">Trifolium medium</name>
    <dbReference type="NCBI Taxonomy" id="97028"/>
    <lineage>
        <taxon>Eukaryota</taxon>
        <taxon>Viridiplantae</taxon>
        <taxon>Streptophyta</taxon>
        <taxon>Embryophyta</taxon>
        <taxon>Tracheophyta</taxon>
        <taxon>Spermatophyta</taxon>
        <taxon>Magnoliopsida</taxon>
        <taxon>eudicotyledons</taxon>
        <taxon>Gunneridae</taxon>
        <taxon>Pentapetalae</taxon>
        <taxon>rosids</taxon>
        <taxon>fabids</taxon>
        <taxon>Fabales</taxon>
        <taxon>Fabaceae</taxon>
        <taxon>Papilionoideae</taxon>
        <taxon>50 kb inversion clade</taxon>
        <taxon>NPAAA clade</taxon>
        <taxon>Hologalegina</taxon>
        <taxon>IRL clade</taxon>
        <taxon>Trifolieae</taxon>
        <taxon>Trifolium</taxon>
    </lineage>
</organism>
<keyword evidence="3" id="KW-1185">Reference proteome</keyword>
<comment type="caution">
    <text evidence="2">The sequence shown here is derived from an EMBL/GenBank/DDBJ whole genome shotgun (WGS) entry which is preliminary data.</text>
</comment>
<name>A0A392STD1_9FABA</name>
<dbReference type="AlphaFoldDB" id="A0A392STD1"/>
<feature type="region of interest" description="Disordered" evidence="1">
    <location>
        <begin position="20"/>
        <end position="59"/>
    </location>
</feature>
<feature type="non-terminal residue" evidence="2">
    <location>
        <position position="59"/>
    </location>
</feature>
<sequence>MKEGVEDVEGVRVSGVLVRLGSQKKNEGNAGAPSKRVGETTINVTQHTEKEPMSDARVY</sequence>
<evidence type="ECO:0000313" key="2">
    <source>
        <dbReference type="EMBL" id="MCI51474.1"/>
    </source>
</evidence>
<evidence type="ECO:0000256" key="1">
    <source>
        <dbReference type="SAM" id="MobiDB-lite"/>
    </source>
</evidence>
<protein>
    <submittedName>
        <fullName evidence="2">Uncharacterized protein</fullName>
    </submittedName>
</protein>
<proteinExistence type="predicted"/>
<dbReference type="EMBL" id="LXQA010432379">
    <property type="protein sequence ID" value="MCI51474.1"/>
    <property type="molecule type" value="Genomic_DNA"/>
</dbReference>
<accession>A0A392STD1</accession>
<dbReference type="Proteomes" id="UP000265520">
    <property type="component" value="Unassembled WGS sequence"/>
</dbReference>
<reference evidence="2 3" key="1">
    <citation type="journal article" date="2018" name="Front. Plant Sci.">
        <title>Red Clover (Trifolium pratense) and Zigzag Clover (T. medium) - A Picture of Genomic Similarities and Differences.</title>
        <authorList>
            <person name="Dluhosova J."/>
            <person name="Istvanek J."/>
            <person name="Nedelnik J."/>
            <person name="Repkova J."/>
        </authorList>
    </citation>
    <scope>NUCLEOTIDE SEQUENCE [LARGE SCALE GENOMIC DNA]</scope>
    <source>
        <strain evidence="3">cv. 10/8</strain>
        <tissue evidence="2">Leaf</tissue>
    </source>
</reference>